<keyword evidence="2" id="KW-1185">Reference proteome</keyword>
<dbReference type="AlphaFoldDB" id="A0A1M4ZYM1"/>
<dbReference type="SUPFAM" id="SSF52467">
    <property type="entry name" value="DHS-like NAD/FAD-binding domain"/>
    <property type="match status" value="1"/>
</dbReference>
<comment type="caution">
    <text evidence="1">The sequence shown here is derived from an EMBL/GenBank/DDBJ whole genome shotgun (WGS) entry which is preliminary data.</text>
</comment>
<sequence length="436" mass="51383">MSFTSEVRLPENIIFVGAGFSRNAGGLTTFDLSNKIKEFIKDNKPFPSVDKILKDKNNELNNILKIDTLKKISEIIIGDDNSFLANLFSLLDYNLEKKKGLKVKDKYFDVDELYKAKKTFEFLIQKSMYESFKENIKEFEHYWEFCKCLQQYMINEHYEKIVKYNPADPEYYMSSLGVVTLNWDGIVFLEMMKLNNEFNHRSTDVGLYLDFGELILKRKDKYIFSMNESSVQRNNKNKNNKPYRIMKYLAAHGMFGTRVCPHCGVYFADFDDFKNEHYDLLAKNFMKCPNCGTMTSIINAPLYYQSYVDRRFVYLIEKWEEETINILRKAKRYIFIGYSFPEDDLQMRNIMFNVFSDGEKRKAYVIDYSENNKGNRWYSEEEARKIFKDKEILINKYTGIFGKENVKFNFSGGLKAFLAGEGISCEMINEVLKGKI</sequence>
<dbReference type="OrthoDB" id="1873312at2"/>
<dbReference type="EMBL" id="FQUI01000049">
    <property type="protein sequence ID" value="SHF22736.1"/>
    <property type="molecule type" value="Genomic_DNA"/>
</dbReference>
<reference evidence="1" key="1">
    <citation type="submission" date="2016-11" db="EMBL/GenBank/DDBJ databases">
        <authorList>
            <person name="Varghese N."/>
            <person name="Submissions S."/>
        </authorList>
    </citation>
    <scope>NUCLEOTIDE SEQUENCE [LARGE SCALE GENOMIC DNA]</scope>
    <source>
        <strain evidence="1">DSM 16785</strain>
    </source>
</reference>
<name>A0A1M4ZYM1_MARH1</name>
<accession>A0A1M4ZYM1</accession>
<proteinExistence type="predicted"/>
<dbReference type="RefSeq" id="WP_072865931.1">
    <property type="nucleotide sequence ID" value="NZ_FQUI01000049.1"/>
</dbReference>
<dbReference type="STRING" id="1122195.SAMN02745164_02045"/>
<evidence type="ECO:0000313" key="2">
    <source>
        <dbReference type="Proteomes" id="UP000184334"/>
    </source>
</evidence>
<organism evidence="1 2">
    <name type="scientific">Marinitoga hydrogenitolerans (strain DSM 16785 / JCM 12826 / AT1271)</name>
    <dbReference type="NCBI Taxonomy" id="1122195"/>
    <lineage>
        <taxon>Bacteria</taxon>
        <taxon>Thermotogati</taxon>
        <taxon>Thermotogota</taxon>
        <taxon>Thermotogae</taxon>
        <taxon>Petrotogales</taxon>
        <taxon>Petrotogaceae</taxon>
        <taxon>Marinitoga</taxon>
    </lineage>
</organism>
<protein>
    <submittedName>
        <fullName evidence="1">Uncharacterized protein</fullName>
    </submittedName>
</protein>
<gene>
    <name evidence="1" type="ORF">SAMN02745164_02045</name>
</gene>
<dbReference type="Proteomes" id="UP000184334">
    <property type="component" value="Unassembled WGS sequence"/>
</dbReference>
<evidence type="ECO:0000313" key="1">
    <source>
        <dbReference type="EMBL" id="SHF22736.1"/>
    </source>
</evidence>
<dbReference type="InterPro" id="IPR029035">
    <property type="entry name" value="DHS-like_NAD/FAD-binding_dom"/>
</dbReference>